<dbReference type="RefSeq" id="WP_226937518.1">
    <property type="nucleotide sequence ID" value="NZ_JACDXX010000028.1"/>
</dbReference>
<accession>A0ABS8CRR3</accession>
<evidence type="ECO:0000313" key="4">
    <source>
        <dbReference type="Proteomes" id="UP001198571"/>
    </source>
</evidence>
<evidence type="ECO:0000259" key="2">
    <source>
        <dbReference type="Pfam" id="PF00816"/>
    </source>
</evidence>
<sequence>MIIDTDELGEVALADLKKAQAKINKAIEDYATRKERAFADKVAALAKEEGIPLANALDILSKSRGGASKPSVAKYRHREDHSKTWTGRGKRPNWYEEFGEPVEQA</sequence>
<dbReference type="SUPFAM" id="SSF81273">
    <property type="entry name" value="H-NS histone-like proteins"/>
    <property type="match status" value="1"/>
</dbReference>
<feature type="domain" description="DNA-binding protein H-NS-like C-terminal" evidence="2">
    <location>
        <begin position="73"/>
        <end position="97"/>
    </location>
</feature>
<keyword evidence="4" id="KW-1185">Reference proteome</keyword>
<reference evidence="3 4" key="1">
    <citation type="submission" date="2020-07" db="EMBL/GenBank/DDBJ databases">
        <title>Pseudogemmobacter sp. nov., isolated from poultry manure in Taiwan.</title>
        <authorList>
            <person name="Lin S.-Y."/>
            <person name="Tang Y.-S."/>
            <person name="Young C.-C."/>
        </authorList>
    </citation>
    <scope>NUCLEOTIDE SEQUENCE [LARGE SCALE GENOMIC DNA]</scope>
    <source>
        <strain evidence="3 4">CC-YST710</strain>
    </source>
</reference>
<dbReference type="InterPro" id="IPR027444">
    <property type="entry name" value="H-NS_C_dom"/>
</dbReference>
<protein>
    <submittedName>
        <fullName evidence="3">H-NS histone family protein</fullName>
    </submittedName>
</protein>
<gene>
    <name evidence="3" type="ORF">H0485_19100</name>
</gene>
<dbReference type="Gene3D" id="4.10.430.10">
    <property type="entry name" value="Histone-like protein H-NS, C-terminal domain"/>
    <property type="match status" value="1"/>
</dbReference>
<dbReference type="Pfam" id="PF00816">
    <property type="entry name" value="Histone_HNS"/>
    <property type="match status" value="1"/>
</dbReference>
<evidence type="ECO:0000256" key="1">
    <source>
        <dbReference type="SAM" id="MobiDB-lite"/>
    </source>
</evidence>
<dbReference type="Proteomes" id="UP001198571">
    <property type="component" value="Unassembled WGS sequence"/>
</dbReference>
<feature type="region of interest" description="Disordered" evidence="1">
    <location>
        <begin position="63"/>
        <end position="105"/>
    </location>
</feature>
<proteinExistence type="predicted"/>
<name>A0ABS8CRR3_9RHOB</name>
<dbReference type="EMBL" id="JACDXX010000028">
    <property type="protein sequence ID" value="MCB5412090.1"/>
    <property type="molecule type" value="Genomic_DNA"/>
</dbReference>
<dbReference type="InterPro" id="IPR037150">
    <property type="entry name" value="H-NS_C_dom_sf"/>
</dbReference>
<comment type="caution">
    <text evidence="3">The sequence shown here is derived from an EMBL/GenBank/DDBJ whole genome shotgun (WGS) entry which is preliminary data.</text>
</comment>
<evidence type="ECO:0000313" key="3">
    <source>
        <dbReference type="EMBL" id="MCB5412090.1"/>
    </source>
</evidence>
<organism evidence="3 4">
    <name type="scientific">Pseudogemmobacter faecipullorum</name>
    <dbReference type="NCBI Taxonomy" id="2755041"/>
    <lineage>
        <taxon>Bacteria</taxon>
        <taxon>Pseudomonadati</taxon>
        <taxon>Pseudomonadota</taxon>
        <taxon>Alphaproteobacteria</taxon>
        <taxon>Rhodobacterales</taxon>
        <taxon>Paracoccaceae</taxon>
        <taxon>Pseudogemmobacter</taxon>
    </lineage>
</organism>